<evidence type="ECO:0000256" key="1">
    <source>
        <dbReference type="SAM" id="MobiDB-lite"/>
    </source>
</evidence>
<name>A0AAD7EIZ3_9AGAR</name>
<proteinExistence type="predicted"/>
<feature type="region of interest" description="Disordered" evidence="1">
    <location>
        <begin position="21"/>
        <end position="104"/>
    </location>
</feature>
<organism evidence="2 3">
    <name type="scientific">Mycena albidolilacea</name>
    <dbReference type="NCBI Taxonomy" id="1033008"/>
    <lineage>
        <taxon>Eukaryota</taxon>
        <taxon>Fungi</taxon>
        <taxon>Dikarya</taxon>
        <taxon>Basidiomycota</taxon>
        <taxon>Agaricomycotina</taxon>
        <taxon>Agaricomycetes</taxon>
        <taxon>Agaricomycetidae</taxon>
        <taxon>Agaricales</taxon>
        <taxon>Marasmiineae</taxon>
        <taxon>Mycenaceae</taxon>
        <taxon>Mycena</taxon>
    </lineage>
</organism>
<dbReference type="Proteomes" id="UP001218218">
    <property type="component" value="Unassembled WGS sequence"/>
</dbReference>
<gene>
    <name evidence="2" type="ORF">DFH08DRAFT_815631</name>
</gene>
<sequence length="521" mass="57559">MSAETVAELQDLLAQWQKLNLQDPPPELDDQLAAAVSTAKAQIRRHSKKLGQEENSTRDGRHGPLENPQPQLFITNSNLRPSEVPQPSPIKDSAPAVDSPTPATPSQFPFIEIDLHGERPSRTAYVNPDGMRQFGMPLKGVFPREPPLDLFVWRPEDMSQAGKPEADKLVPAPAAPKPEVGCYPQAPEYVLNSELDRSYRRGWRYAAPYLTSHEAHERENMYDIRMPPKVAPTQFDVHACKFVAEPIPGMVKLPLGIPLVHHVNGDPKRPVTIVCAHSLDTVLQYKEGPQIHALIPRLMELTWGREKSDIDPGVPTIFALPGMQTNLRSKHVSAAVEGDGSYNLASTHGEGEGRGHFAPAVQTDVPPAGDIIKEVLQILHQLYRLIMPLCISHFEWDLMEFHGYENNVLAFGGLEPGPTSCQHNVSSPANVFDIDLNGLKASEPSPSSEEPQPSWIIDLEAFLRDVFRKSAGLDTAIGPQGSPHGDPQDDAFWHTLFAVTFRLPQGSDPGAFLWMRGAIYL</sequence>
<protein>
    <submittedName>
        <fullName evidence="2">Uncharacterized protein</fullName>
    </submittedName>
</protein>
<keyword evidence="3" id="KW-1185">Reference proteome</keyword>
<reference evidence="2" key="1">
    <citation type="submission" date="2023-03" db="EMBL/GenBank/DDBJ databases">
        <title>Massive genome expansion in bonnet fungi (Mycena s.s.) driven by repeated elements and novel gene families across ecological guilds.</title>
        <authorList>
            <consortium name="Lawrence Berkeley National Laboratory"/>
            <person name="Harder C.B."/>
            <person name="Miyauchi S."/>
            <person name="Viragh M."/>
            <person name="Kuo A."/>
            <person name="Thoen E."/>
            <person name="Andreopoulos B."/>
            <person name="Lu D."/>
            <person name="Skrede I."/>
            <person name="Drula E."/>
            <person name="Henrissat B."/>
            <person name="Morin E."/>
            <person name="Kohler A."/>
            <person name="Barry K."/>
            <person name="LaButti K."/>
            <person name="Morin E."/>
            <person name="Salamov A."/>
            <person name="Lipzen A."/>
            <person name="Mereny Z."/>
            <person name="Hegedus B."/>
            <person name="Baldrian P."/>
            <person name="Stursova M."/>
            <person name="Weitz H."/>
            <person name="Taylor A."/>
            <person name="Grigoriev I.V."/>
            <person name="Nagy L.G."/>
            <person name="Martin F."/>
            <person name="Kauserud H."/>
        </authorList>
    </citation>
    <scope>NUCLEOTIDE SEQUENCE</scope>
    <source>
        <strain evidence="2">CBHHK002</strain>
    </source>
</reference>
<dbReference type="AlphaFoldDB" id="A0AAD7EIZ3"/>
<evidence type="ECO:0000313" key="2">
    <source>
        <dbReference type="EMBL" id="KAJ7328875.1"/>
    </source>
</evidence>
<evidence type="ECO:0000313" key="3">
    <source>
        <dbReference type="Proteomes" id="UP001218218"/>
    </source>
</evidence>
<accession>A0AAD7EIZ3</accession>
<feature type="compositionally biased region" description="Polar residues" evidence="1">
    <location>
        <begin position="68"/>
        <end position="80"/>
    </location>
</feature>
<comment type="caution">
    <text evidence="2">The sequence shown here is derived from an EMBL/GenBank/DDBJ whole genome shotgun (WGS) entry which is preliminary data.</text>
</comment>
<feature type="compositionally biased region" description="Basic and acidic residues" evidence="1">
    <location>
        <begin position="50"/>
        <end position="64"/>
    </location>
</feature>
<dbReference type="EMBL" id="JARIHO010000038">
    <property type="protein sequence ID" value="KAJ7328875.1"/>
    <property type="molecule type" value="Genomic_DNA"/>
</dbReference>